<name>A0A7W6ZYQ3_9HYPH</name>
<dbReference type="GO" id="GO:0005886">
    <property type="term" value="C:plasma membrane"/>
    <property type="evidence" value="ECO:0007669"/>
    <property type="project" value="TreeGrafter"/>
</dbReference>
<keyword evidence="1" id="KW-0812">Transmembrane</keyword>
<keyword evidence="1" id="KW-0472">Membrane</keyword>
<gene>
    <name evidence="2" type="ORF">GGE60_005367</name>
</gene>
<feature type="transmembrane region" description="Helical" evidence="1">
    <location>
        <begin position="111"/>
        <end position="137"/>
    </location>
</feature>
<keyword evidence="1" id="KW-1133">Transmembrane helix</keyword>
<protein>
    <submittedName>
        <fullName evidence="2">Putative RND superfamily exporter protein</fullName>
    </submittedName>
</protein>
<reference evidence="2 3" key="1">
    <citation type="submission" date="2020-08" db="EMBL/GenBank/DDBJ databases">
        <title>Genomic Encyclopedia of Type Strains, Phase IV (KMG-V): Genome sequencing to study the core and pangenomes of soil and plant-associated prokaryotes.</title>
        <authorList>
            <person name="Whitman W."/>
        </authorList>
    </citation>
    <scope>NUCLEOTIDE SEQUENCE [LARGE SCALE GENOMIC DNA]</scope>
    <source>
        <strain evidence="2 3">SEMIA 492</strain>
    </source>
</reference>
<comment type="caution">
    <text evidence="2">The sequence shown here is derived from an EMBL/GenBank/DDBJ whole genome shotgun (WGS) entry which is preliminary data.</text>
</comment>
<feature type="transmembrane region" description="Helical" evidence="1">
    <location>
        <begin position="82"/>
        <end position="99"/>
    </location>
</feature>
<dbReference type="InterPro" id="IPR001036">
    <property type="entry name" value="Acrflvin-R"/>
</dbReference>
<dbReference type="PANTHER" id="PTHR32063">
    <property type="match status" value="1"/>
</dbReference>
<sequence length="167" mass="18048">MTVRPDDLGNLVGPGFHTIFNEVAGREEQEWFGCADLGVILLIGIVKKNGIMLVDFAIQAEREEGLSSEDAIVKAAQMRFRAILMTTMAALLGGLPLAIGHGAGSELRQPFGYAIVGGLLVSQLLTLYTTPVIYLLLDKLRNETAGQISARPADQDVDQQFHIRGKA</sequence>
<evidence type="ECO:0000313" key="2">
    <source>
        <dbReference type="EMBL" id="MBB4571209.1"/>
    </source>
</evidence>
<accession>A0A7W6ZYQ3</accession>
<dbReference type="Gene3D" id="1.20.1640.10">
    <property type="entry name" value="Multidrug efflux transporter AcrB transmembrane domain"/>
    <property type="match status" value="1"/>
</dbReference>
<evidence type="ECO:0000256" key="1">
    <source>
        <dbReference type="SAM" id="Phobius"/>
    </source>
</evidence>
<dbReference type="GO" id="GO:0042910">
    <property type="term" value="F:xenobiotic transmembrane transporter activity"/>
    <property type="evidence" value="ECO:0007669"/>
    <property type="project" value="TreeGrafter"/>
</dbReference>
<dbReference type="Pfam" id="PF00873">
    <property type="entry name" value="ACR_tran"/>
    <property type="match status" value="1"/>
</dbReference>
<dbReference type="EMBL" id="JACIIG010000020">
    <property type="protein sequence ID" value="MBB4571209.1"/>
    <property type="molecule type" value="Genomic_DNA"/>
</dbReference>
<dbReference type="SUPFAM" id="SSF82866">
    <property type="entry name" value="Multidrug efflux transporter AcrB transmembrane domain"/>
    <property type="match status" value="1"/>
</dbReference>
<keyword evidence="3" id="KW-1185">Reference proteome</keyword>
<proteinExistence type="predicted"/>
<dbReference type="Proteomes" id="UP000543836">
    <property type="component" value="Unassembled WGS sequence"/>
</dbReference>
<evidence type="ECO:0000313" key="3">
    <source>
        <dbReference type="Proteomes" id="UP000543836"/>
    </source>
</evidence>
<dbReference type="AlphaFoldDB" id="A0A7W6ZYQ3"/>
<dbReference type="PANTHER" id="PTHR32063:SF21">
    <property type="entry name" value="MULTIDRUG RESISTANCE PROTEIN MDTB"/>
    <property type="match status" value="1"/>
</dbReference>
<organism evidence="2 3">
    <name type="scientific">Rhizobium leucaenae</name>
    <dbReference type="NCBI Taxonomy" id="29450"/>
    <lineage>
        <taxon>Bacteria</taxon>
        <taxon>Pseudomonadati</taxon>
        <taxon>Pseudomonadota</taxon>
        <taxon>Alphaproteobacteria</taxon>
        <taxon>Hyphomicrobiales</taxon>
        <taxon>Rhizobiaceae</taxon>
        <taxon>Rhizobium/Agrobacterium group</taxon>
        <taxon>Rhizobium</taxon>
    </lineage>
</organism>